<feature type="domain" description="DNA methylase adenine-specific" evidence="2">
    <location>
        <begin position="103"/>
        <end position="207"/>
    </location>
</feature>
<sequence length="239" mass="26140">MPARDVADFIRDLSAIDRSRRPVQVFHDFCRVAYCMIGRSAPAYEGTYERLSSMFDEVMSQYARRDDAEAAMGRLQARCMTAMYLGGRDFLGEVAAEIGALSANIGQFFTPFELSLLNADLLIGDAGAEIESKGYITVHEPAAGAGSMIVAVADSLSSRGIDPARTLWVDAVELNATAFHMAYIQMSMRHIPGRITHGDSLSCEVFEQALTPASVHFFERHGARTLANVLSLGFMRQAS</sequence>
<dbReference type="RefSeq" id="WP_128232651.1">
    <property type="nucleotide sequence ID" value="NZ_SAUY01000015.1"/>
</dbReference>
<reference evidence="3 4" key="1">
    <citation type="submission" date="2019-01" db="EMBL/GenBank/DDBJ databases">
        <title>Sinorhodobacter populi sp. nov. isolated from the symptomatic bark tissue of Populus euramericana canker.</title>
        <authorList>
            <person name="Xu G."/>
        </authorList>
    </citation>
    <scope>NUCLEOTIDE SEQUENCE [LARGE SCALE GENOMIC DNA]</scope>
    <source>
        <strain evidence="3 4">07D10-4-3</strain>
    </source>
</reference>
<dbReference type="InterPro" id="IPR029063">
    <property type="entry name" value="SAM-dependent_MTases_sf"/>
</dbReference>
<organism evidence="3 4">
    <name type="scientific">Paenirhodobacter populi</name>
    <dbReference type="NCBI Taxonomy" id="2306993"/>
    <lineage>
        <taxon>Bacteria</taxon>
        <taxon>Pseudomonadati</taxon>
        <taxon>Pseudomonadota</taxon>
        <taxon>Alphaproteobacteria</taxon>
        <taxon>Rhodobacterales</taxon>
        <taxon>Rhodobacter group</taxon>
        <taxon>Paenirhodobacter</taxon>
    </lineage>
</organism>
<name>A0A443KCI2_9RHOB</name>
<proteinExistence type="inferred from homology"/>
<evidence type="ECO:0000259" key="2">
    <source>
        <dbReference type="Pfam" id="PF02384"/>
    </source>
</evidence>
<dbReference type="GO" id="GO:0008170">
    <property type="term" value="F:N-methyltransferase activity"/>
    <property type="evidence" value="ECO:0007669"/>
    <property type="project" value="InterPro"/>
</dbReference>
<dbReference type="InterPro" id="IPR003356">
    <property type="entry name" value="DNA_methylase_A-5"/>
</dbReference>
<dbReference type="EMBL" id="SAUY01000015">
    <property type="protein sequence ID" value="RWR30445.1"/>
    <property type="molecule type" value="Genomic_DNA"/>
</dbReference>
<dbReference type="AlphaFoldDB" id="A0A443KCI2"/>
<comment type="similarity">
    <text evidence="1">Belongs to the N(4)/N(6)-methyltransferase family.</text>
</comment>
<dbReference type="Pfam" id="PF02384">
    <property type="entry name" value="N6_Mtase"/>
    <property type="match status" value="1"/>
</dbReference>
<evidence type="ECO:0000313" key="3">
    <source>
        <dbReference type="EMBL" id="RWR30445.1"/>
    </source>
</evidence>
<dbReference type="Gene3D" id="3.40.50.150">
    <property type="entry name" value="Vaccinia Virus protein VP39"/>
    <property type="match status" value="1"/>
</dbReference>
<accession>A0A443KCI2</accession>
<evidence type="ECO:0000313" key="4">
    <source>
        <dbReference type="Proteomes" id="UP000284451"/>
    </source>
</evidence>
<evidence type="ECO:0000256" key="1">
    <source>
        <dbReference type="ARBA" id="ARBA00006594"/>
    </source>
</evidence>
<comment type="caution">
    <text evidence="3">The sequence shown here is derived from an EMBL/GenBank/DDBJ whole genome shotgun (WGS) entry which is preliminary data.</text>
</comment>
<reference evidence="3 4" key="2">
    <citation type="submission" date="2019-01" db="EMBL/GenBank/DDBJ databases">
        <authorList>
            <person name="Li Y."/>
        </authorList>
    </citation>
    <scope>NUCLEOTIDE SEQUENCE [LARGE SCALE GENOMIC DNA]</scope>
    <source>
        <strain evidence="3 4">07D10-4-3</strain>
    </source>
</reference>
<dbReference type="SUPFAM" id="SSF53335">
    <property type="entry name" value="S-adenosyl-L-methionine-dependent methyltransferases"/>
    <property type="match status" value="1"/>
</dbReference>
<dbReference type="Proteomes" id="UP000284451">
    <property type="component" value="Unassembled WGS sequence"/>
</dbReference>
<dbReference type="GO" id="GO:0003677">
    <property type="term" value="F:DNA binding"/>
    <property type="evidence" value="ECO:0007669"/>
    <property type="project" value="InterPro"/>
</dbReference>
<protein>
    <recommendedName>
        <fullName evidence="2">DNA methylase adenine-specific domain-containing protein</fullName>
    </recommendedName>
</protein>
<gene>
    <name evidence="3" type="ORF">D2T29_12290</name>
</gene>